<dbReference type="Gene3D" id="1.10.10.10">
    <property type="entry name" value="Winged helix-like DNA-binding domain superfamily/Winged helix DNA-binding domain"/>
    <property type="match status" value="1"/>
</dbReference>
<dbReference type="GO" id="GO:0048476">
    <property type="term" value="C:Holliday junction resolvase complex"/>
    <property type="evidence" value="ECO:0007669"/>
    <property type="project" value="UniProtKB-UniRule"/>
</dbReference>
<feature type="region of interest" description="Disordered" evidence="6">
    <location>
        <begin position="81"/>
        <end position="104"/>
    </location>
</feature>
<organism evidence="8 9">
    <name type="scientific">Malassezia cuniculi</name>
    <dbReference type="NCBI Taxonomy" id="948313"/>
    <lineage>
        <taxon>Eukaryota</taxon>
        <taxon>Fungi</taxon>
        <taxon>Dikarya</taxon>
        <taxon>Basidiomycota</taxon>
        <taxon>Ustilaginomycotina</taxon>
        <taxon>Malasseziomycetes</taxon>
        <taxon>Malasseziales</taxon>
        <taxon>Malasseziaceae</taxon>
        <taxon>Malassezia</taxon>
    </lineage>
</organism>
<name>A0AAF0J6Q4_9BASI</name>
<dbReference type="InterPro" id="IPR033309">
    <property type="entry name" value="Mus81"/>
</dbReference>
<dbReference type="SUPFAM" id="SSF52980">
    <property type="entry name" value="Restriction endonuclease-like"/>
    <property type="match status" value="1"/>
</dbReference>
<evidence type="ECO:0000313" key="8">
    <source>
        <dbReference type="EMBL" id="WFD35488.1"/>
    </source>
</evidence>
<dbReference type="InterPro" id="IPR011335">
    <property type="entry name" value="Restrct_endonuc-II-like"/>
</dbReference>
<keyword evidence="5" id="KW-0233">DNA recombination</keyword>
<evidence type="ECO:0000256" key="3">
    <source>
        <dbReference type="ARBA" id="ARBA00023254"/>
    </source>
</evidence>
<dbReference type="InterPro" id="IPR006166">
    <property type="entry name" value="ERCC4_domain"/>
</dbReference>
<dbReference type="Pfam" id="PF02732">
    <property type="entry name" value="ERCC4"/>
    <property type="match status" value="1"/>
</dbReference>
<comment type="subunit">
    <text evidence="5">Interacts with EME1.</text>
</comment>
<dbReference type="CDD" id="cd20074">
    <property type="entry name" value="XPF_nuclease_Mus81"/>
    <property type="match status" value="1"/>
</dbReference>
<feature type="compositionally biased region" description="Low complexity" evidence="6">
    <location>
        <begin position="87"/>
        <end position="97"/>
    </location>
</feature>
<dbReference type="InterPro" id="IPR010996">
    <property type="entry name" value="HHH_MUS81"/>
</dbReference>
<keyword evidence="5" id="KW-0540">Nuclease</keyword>
<keyword evidence="2 5" id="KW-0378">Hydrolase</keyword>
<keyword evidence="3" id="KW-0469">Meiosis</keyword>
<dbReference type="EMBL" id="CP119879">
    <property type="protein sequence ID" value="WFD35488.1"/>
    <property type="molecule type" value="Genomic_DNA"/>
</dbReference>
<dbReference type="SUPFAM" id="SSF47802">
    <property type="entry name" value="DNA polymerase beta, N-terminal domain-like"/>
    <property type="match status" value="1"/>
</dbReference>
<dbReference type="GO" id="GO:0005634">
    <property type="term" value="C:nucleus"/>
    <property type="evidence" value="ECO:0007669"/>
    <property type="project" value="UniProtKB-SubCell"/>
</dbReference>
<dbReference type="Gene3D" id="3.40.50.10130">
    <property type="match status" value="1"/>
</dbReference>
<dbReference type="GO" id="GO:0008821">
    <property type="term" value="F:crossover junction DNA endonuclease activity"/>
    <property type="evidence" value="ECO:0007669"/>
    <property type="project" value="UniProtKB-UniRule"/>
</dbReference>
<dbReference type="InterPro" id="IPR047417">
    <property type="entry name" value="WHD_MUS81"/>
</dbReference>
<feature type="compositionally biased region" description="Low complexity" evidence="6">
    <location>
        <begin position="233"/>
        <end position="262"/>
    </location>
</feature>
<evidence type="ECO:0000256" key="1">
    <source>
        <dbReference type="ARBA" id="ARBA00017114"/>
    </source>
</evidence>
<sequence length="624" mass="68233">MATQHKEIWLGFLQRWAEDARARGAKSATAFLKAHRALSQHDGALTHPCETVALPAIGAGIASRLETAYAKWCRENGVEMPARPEGASQASSSQAASRPPKRRRVREYIPAPRSGAHGILVGLYIKAGNADAPGASKPELISLAQPFCDSDYSIPGGSAGADVRSLALRQGAPGARARSYITAWNSIKTLIDKEYVYKTGNPPIYTLSEQGLAVAKVLAEAEGVAEADAGAAEYASSASETQVQQQSQPPHTSQPQRSSQPLLHPPPQPSSQLPQTLIPQLSMPRRSFDSDDELEPAVVIDLVATSDDENTYMATRHDTVDLTTPAKHPISISLIDSSPIISPSRSSPAMQRAAAAVHTPPRWAPDRTITLDAGTYDIVLVIDHREVRQRPEGGERVTFEDAMAQRNIPCELRALELGDVLWVAKPRSGLSDTQKRLWQKTGDIVLDVVVERKRLDDLTSSIIDGRWHDQKKRLRHSGIGTVFYVIEDVDVDNLVRRYGQQIQTALSSTQVIDGFFLHRTANTQGTASFFADMHRAVVEMYRDRPLRVLPDAAIQRESFETVQREMRATGGAVHTSFNAFQSLNGRASGTLGDLWMSMLLCIEGMHSHVLPLAHDSHATQSTRT</sequence>
<comment type="cofactor">
    <cofactor evidence="5">
        <name>Mg(2+)</name>
        <dbReference type="ChEBI" id="CHEBI:18420"/>
    </cofactor>
</comment>
<dbReference type="GO" id="GO:0006308">
    <property type="term" value="P:DNA catabolic process"/>
    <property type="evidence" value="ECO:0007669"/>
    <property type="project" value="UniProtKB-UniRule"/>
</dbReference>
<feature type="domain" description="ERCC4" evidence="7">
    <location>
        <begin position="379"/>
        <end position="490"/>
    </location>
</feature>
<feature type="region of interest" description="Disordered" evidence="6">
    <location>
        <begin position="233"/>
        <end position="275"/>
    </location>
</feature>
<proteinExistence type="inferred from homology"/>
<dbReference type="CDD" id="cd21036">
    <property type="entry name" value="WH_MUS81"/>
    <property type="match status" value="1"/>
</dbReference>
<dbReference type="GO" id="GO:0046872">
    <property type="term" value="F:metal ion binding"/>
    <property type="evidence" value="ECO:0007669"/>
    <property type="project" value="UniProtKB-UniRule"/>
</dbReference>
<dbReference type="Gene3D" id="1.10.150.110">
    <property type="entry name" value="DNA polymerase beta, N-terminal domain-like"/>
    <property type="match status" value="1"/>
</dbReference>
<dbReference type="Pfam" id="PF21136">
    <property type="entry name" value="WHD_MUS81"/>
    <property type="match status" value="1"/>
</dbReference>
<evidence type="ECO:0000313" key="9">
    <source>
        <dbReference type="Proteomes" id="UP001219933"/>
    </source>
</evidence>
<dbReference type="GO" id="GO:0000712">
    <property type="term" value="P:resolution of meiotic recombination intermediates"/>
    <property type="evidence" value="ECO:0007669"/>
    <property type="project" value="TreeGrafter"/>
</dbReference>
<dbReference type="Proteomes" id="UP001219933">
    <property type="component" value="Chromosome 3"/>
</dbReference>
<accession>A0AAF0J6Q4</accession>
<keyword evidence="5" id="KW-0227">DNA damage</keyword>
<comment type="similarity">
    <text evidence="5">Belongs to the XPF family.</text>
</comment>
<evidence type="ECO:0000256" key="6">
    <source>
        <dbReference type="SAM" id="MobiDB-lite"/>
    </source>
</evidence>
<dbReference type="SMART" id="SM00891">
    <property type="entry name" value="ERCC4"/>
    <property type="match status" value="1"/>
</dbReference>
<protein>
    <recommendedName>
        <fullName evidence="1 5">Crossover junction endonuclease MUS81</fullName>
        <ecNumber evidence="5">3.1.22.-</ecNumber>
    </recommendedName>
</protein>
<comment type="function">
    <text evidence="4 5">Interacts with EME1 to form a DNA structure-specific endonuclease with substrate preference for branched DNA structures with a 5'-end at the branch nick. Typical substrates include 3'-flap structures, D-loops, replication forks and nicked Holliday junctions. May be required in mitosis for the processing of stalled or collapsed replication fork intermediates. May be required in meiosis for the repair of meiosis-specific double strand breaks subsequent to single-end invasion (SEI).</text>
</comment>
<evidence type="ECO:0000256" key="5">
    <source>
        <dbReference type="RuleBase" id="RU369042"/>
    </source>
</evidence>
<keyword evidence="5" id="KW-0539">Nucleus</keyword>
<keyword evidence="9" id="KW-1185">Reference proteome</keyword>
<dbReference type="Pfam" id="PF14716">
    <property type="entry name" value="HHH_8"/>
    <property type="match status" value="1"/>
</dbReference>
<reference evidence="8" key="1">
    <citation type="submission" date="2023-03" db="EMBL/GenBank/DDBJ databases">
        <title>Mating type loci evolution in Malassezia.</title>
        <authorList>
            <person name="Coelho M.A."/>
        </authorList>
    </citation>
    <scope>NUCLEOTIDE SEQUENCE</scope>
    <source>
        <strain evidence="8">CBS 11721</strain>
    </source>
</reference>
<comment type="subcellular location">
    <subcellularLocation>
        <location evidence="5">Nucleus</location>
    </subcellularLocation>
</comment>
<dbReference type="EC" id="3.1.22.-" evidence="5"/>
<keyword evidence="5 8" id="KW-0255">Endonuclease</keyword>
<dbReference type="GO" id="GO:0003677">
    <property type="term" value="F:DNA binding"/>
    <property type="evidence" value="ECO:0007669"/>
    <property type="project" value="UniProtKB-UniRule"/>
</dbReference>
<dbReference type="FunFam" id="3.40.50.10130:FF:000005">
    <property type="entry name" value="crossover junction endonuclease MUS81 isoform X1"/>
    <property type="match status" value="1"/>
</dbReference>
<evidence type="ECO:0000256" key="2">
    <source>
        <dbReference type="ARBA" id="ARBA00022801"/>
    </source>
</evidence>
<gene>
    <name evidence="8" type="primary">MUS81</name>
    <name evidence="8" type="ORF">MCUN1_002344</name>
</gene>
<evidence type="ECO:0000259" key="7">
    <source>
        <dbReference type="SMART" id="SM00891"/>
    </source>
</evidence>
<dbReference type="PANTHER" id="PTHR13451">
    <property type="entry name" value="CLASS II CROSSOVER JUNCTION ENDONUCLEASE MUS81"/>
    <property type="match status" value="1"/>
</dbReference>
<dbReference type="GO" id="GO:0048257">
    <property type="term" value="F:3'-flap endonuclease activity"/>
    <property type="evidence" value="ECO:0007669"/>
    <property type="project" value="TreeGrafter"/>
</dbReference>
<dbReference type="AlphaFoldDB" id="A0AAF0J6Q4"/>
<dbReference type="GO" id="GO:0000727">
    <property type="term" value="P:double-strand break repair via break-induced replication"/>
    <property type="evidence" value="ECO:0007669"/>
    <property type="project" value="UniProtKB-UniRule"/>
</dbReference>
<evidence type="ECO:0000256" key="4">
    <source>
        <dbReference type="ARBA" id="ARBA00058015"/>
    </source>
</evidence>
<dbReference type="PANTHER" id="PTHR13451:SF0">
    <property type="entry name" value="CROSSOVER JUNCTION ENDONUCLEASE MUS81"/>
    <property type="match status" value="1"/>
</dbReference>
<dbReference type="InterPro" id="IPR047416">
    <property type="entry name" value="XPF_nuclease_Mus81"/>
</dbReference>
<dbReference type="InterPro" id="IPR027421">
    <property type="entry name" value="DNA_pol_lamdba_lyase_dom_sf"/>
</dbReference>
<dbReference type="InterPro" id="IPR036388">
    <property type="entry name" value="WH-like_DNA-bd_sf"/>
</dbReference>
<keyword evidence="5" id="KW-0460">Magnesium</keyword>
<keyword evidence="5" id="KW-0479">Metal-binding</keyword>
<keyword evidence="5" id="KW-0234">DNA repair</keyword>
<dbReference type="GO" id="GO:0031573">
    <property type="term" value="P:mitotic intra-S DNA damage checkpoint signaling"/>
    <property type="evidence" value="ECO:0007669"/>
    <property type="project" value="TreeGrafter"/>
</dbReference>